<evidence type="ECO:0000313" key="1">
    <source>
        <dbReference type="EMBL" id="KAK1264361.1"/>
    </source>
</evidence>
<sequence length="92" mass="10605">MLLKTPALGALKLRIELQNKYNLTFPYSRVQKARGNAIELIHGKPAESYKLIPELRKEILKANPGSVVKYQLDVDHSFMRLRWVSYKGVTLH</sequence>
<keyword evidence="2" id="KW-1185">Reference proteome</keyword>
<evidence type="ECO:0000313" key="2">
    <source>
        <dbReference type="Proteomes" id="UP001179952"/>
    </source>
</evidence>
<dbReference type="Proteomes" id="UP001179952">
    <property type="component" value="Unassembled WGS sequence"/>
</dbReference>
<reference evidence="1" key="1">
    <citation type="journal article" date="2023" name="Nat. Commun.">
        <title>Diploid and tetraploid genomes of Acorus and the evolution of monocots.</title>
        <authorList>
            <person name="Ma L."/>
            <person name="Liu K.W."/>
            <person name="Li Z."/>
            <person name="Hsiao Y.Y."/>
            <person name="Qi Y."/>
            <person name="Fu T."/>
            <person name="Tang G.D."/>
            <person name="Zhang D."/>
            <person name="Sun W.H."/>
            <person name="Liu D.K."/>
            <person name="Li Y."/>
            <person name="Chen G.Z."/>
            <person name="Liu X.D."/>
            <person name="Liao X.Y."/>
            <person name="Jiang Y.T."/>
            <person name="Yu X."/>
            <person name="Hao Y."/>
            <person name="Huang J."/>
            <person name="Zhao X.W."/>
            <person name="Ke S."/>
            <person name="Chen Y.Y."/>
            <person name="Wu W.L."/>
            <person name="Hsu J.L."/>
            <person name="Lin Y.F."/>
            <person name="Huang M.D."/>
            <person name="Li C.Y."/>
            <person name="Huang L."/>
            <person name="Wang Z.W."/>
            <person name="Zhao X."/>
            <person name="Zhong W.Y."/>
            <person name="Peng D.H."/>
            <person name="Ahmad S."/>
            <person name="Lan S."/>
            <person name="Zhang J.S."/>
            <person name="Tsai W.C."/>
            <person name="Van de Peer Y."/>
            <person name="Liu Z.J."/>
        </authorList>
    </citation>
    <scope>NUCLEOTIDE SEQUENCE</scope>
    <source>
        <strain evidence="1">SCP</strain>
    </source>
</reference>
<name>A0AAV9AJP2_ACOGR</name>
<proteinExistence type="predicted"/>
<dbReference type="EMBL" id="JAUJYN010000009">
    <property type="protein sequence ID" value="KAK1264361.1"/>
    <property type="molecule type" value="Genomic_DNA"/>
</dbReference>
<protein>
    <submittedName>
        <fullName evidence="1">Uncharacterized protein</fullName>
    </submittedName>
</protein>
<organism evidence="1 2">
    <name type="scientific">Acorus gramineus</name>
    <name type="common">Dwarf sweet flag</name>
    <dbReference type="NCBI Taxonomy" id="55184"/>
    <lineage>
        <taxon>Eukaryota</taxon>
        <taxon>Viridiplantae</taxon>
        <taxon>Streptophyta</taxon>
        <taxon>Embryophyta</taxon>
        <taxon>Tracheophyta</taxon>
        <taxon>Spermatophyta</taxon>
        <taxon>Magnoliopsida</taxon>
        <taxon>Liliopsida</taxon>
        <taxon>Acoraceae</taxon>
        <taxon>Acorus</taxon>
    </lineage>
</organism>
<reference evidence="1" key="2">
    <citation type="submission" date="2023-06" db="EMBL/GenBank/DDBJ databases">
        <authorList>
            <person name="Ma L."/>
            <person name="Liu K.-W."/>
            <person name="Li Z."/>
            <person name="Hsiao Y.-Y."/>
            <person name="Qi Y."/>
            <person name="Fu T."/>
            <person name="Tang G."/>
            <person name="Zhang D."/>
            <person name="Sun W.-H."/>
            <person name="Liu D.-K."/>
            <person name="Li Y."/>
            <person name="Chen G.-Z."/>
            <person name="Liu X.-D."/>
            <person name="Liao X.-Y."/>
            <person name="Jiang Y.-T."/>
            <person name="Yu X."/>
            <person name="Hao Y."/>
            <person name="Huang J."/>
            <person name="Zhao X.-W."/>
            <person name="Ke S."/>
            <person name="Chen Y.-Y."/>
            <person name="Wu W.-L."/>
            <person name="Hsu J.-L."/>
            <person name="Lin Y.-F."/>
            <person name="Huang M.-D."/>
            <person name="Li C.-Y."/>
            <person name="Huang L."/>
            <person name="Wang Z.-W."/>
            <person name="Zhao X."/>
            <person name="Zhong W.-Y."/>
            <person name="Peng D.-H."/>
            <person name="Ahmad S."/>
            <person name="Lan S."/>
            <person name="Zhang J.-S."/>
            <person name="Tsai W.-C."/>
            <person name="Van De Peer Y."/>
            <person name="Liu Z.-J."/>
        </authorList>
    </citation>
    <scope>NUCLEOTIDE SEQUENCE</scope>
    <source>
        <strain evidence="1">SCP</strain>
        <tissue evidence="1">Leaves</tissue>
    </source>
</reference>
<accession>A0AAV9AJP2</accession>
<comment type="caution">
    <text evidence="1">The sequence shown here is derived from an EMBL/GenBank/DDBJ whole genome shotgun (WGS) entry which is preliminary data.</text>
</comment>
<dbReference type="AlphaFoldDB" id="A0AAV9AJP2"/>
<gene>
    <name evidence="1" type="ORF">QJS04_geneDACA019932</name>
</gene>